<accession>A0ABW6A6W8</accession>
<dbReference type="NCBIfam" id="TIGR00225">
    <property type="entry name" value="prc"/>
    <property type="match status" value="1"/>
</dbReference>
<dbReference type="Proteomes" id="UP001597511">
    <property type="component" value="Unassembled WGS sequence"/>
</dbReference>
<dbReference type="PANTHER" id="PTHR32060">
    <property type="entry name" value="TAIL-SPECIFIC PROTEASE"/>
    <property type="match status" value="1"/>
</dbReference>
<keyword evidence="2 5" id="KW-0645">Protease</keyword>
<keyword evidence="4 5" id="KW-0720">Serine protease</keyword>
<keyword evidence="3 5" id="KW-0378">Hydrolase</keyword>
<proteinExistence type="inferred from homology"/>
<organism evidence="7 8">
    <name type="scientific">Terrimonas rubra</name>
    <dbReference type="NCBI Taxonomy" id="1035890"/>
    <lineage>
        <taxon>Bacteria</taxon>
        <taxon>Pseudomonadati</taxon>
        <taxon>Bacteroidota</taxon>
        <taxon>Chitinophagia</taxon>
        <taxon>Chitinophagales</taxon>
        <taxon>Chitinophagaceae</taxon>
        <taxon>Terrimonas</taxon>
    </lineage>
</organism>
<dbReference type="InterPro" id="IPR005151">
    <property type="entry name" value="Tail-specific_protease"/>
</dbReference>
<dbReference type="CDD" id="cd06782">
    <property type="entry name" value="cpPDZ_CPP-like"/>
    <property type="match status" value="1"/>
</dbReference>
<dbReference type="SUPFAM" id="SSF50156">
    <property type="entry name" value="PDZ domain-like"/>
    <property type="match status" value="1"/>
</dbReference>
<dbReference type="SMART" id="SM00228">
    <property type="entry name" value="PDZ"/>
    <property type="match status" value="1"/>
</dbReference>
<protein>
    <submittedName>
        <fullName evidence="7">S41 family peptidase</fullName>
    </submittedName>
</protein>
<reference evidence="8" key="1">
    <citation type="journal article" date="2019" name="Int. J. Syst. Evol. Microbiol.">
        <title>The Global Catalogue of Microorganisms (GCM) 10K type strain sequencing project: providing services to taxonomists for standard genome sequencing and annotation.</title>
        <authorList>
            <consortium name="The Broad Institute Genomics Platform"/>
            <consortium name="The Broad Institute Genome Sequencing Center for Infectious Disease"/>
            <person name="Wu L."/>
            <person name="Ma J."/>
        </authorList>
    </citation>
    <scope>NUCLEOTIDE SEQUENCE [LARGE SCALE GENOMIC DNA]</scope>
    <source>
        <strain evidence="8">KCTC 23299</strain>
    </source>
</reference>
<sequence length="507" mass="57127">MFLGYKLNKTGNKNSFFGKNNHTSLQEALDIIRLKYVDSLSLDSLESSAIKEMMYKLDPHSVYLPPVELKQANEELSGGFDGIGVQYNVFSDTVNIIYVFPNGPSEKAGLKIGDKVLAVDDSTLVGKVTYTRIRELIRGKRGSVANLTILRDGKPQKVAVTRGNIPVPSLEAAYMVSPGIGYMKLTKFAENSYREFMIALEELKKQGLKELIFDLRGNGGGYMNEAVEMIDEFLSDDKLIVYTEGVNSRREEYRGKRPGLFETGKLVVLVDELSASASEVVAGALQDWDRATIIGRRTFGKGLVQKQFPLSDGSALRLTVSRYYTPLGRSIQRPYDKGKKVYMDELWERYNNGEVFYADSNKVTGGKQYTTPGGRILYGGGAIMPDVFVSLDTSAYPSFINKLFISGSFDSFVYQYYLAHQQQLNQYKTPAEYIQNYKGDNQIWKDFLQYTAKDSINPAALTPEQQKTLLHRLEAQLARFKWRTNGFLQVLNSDDTVFQKALEELKK</sequence>
<dbReference type="PANTHER" id="PTHR32060:SF30">
    <property type="entry name" value="CARBOXY-TERMINAL PROCESSING PROTEASE CTPA"/>
    <property type="match status" value="1"/>
</dbReference>
<evidence type="ECO:0000259" key="6">
    <source>
        <dbReference type="PROSITE" id="PS50106"/>
    </source>
</evidence>
<evidence type="ECO:0000256" key="2">
    <source>
        <dbReference type="ARBA" id="ARBA00022670"/>
    </source>
</evidence>
<dbReference type="InterPro" id="IPR036034">
    <property type="entry name" value="PDZ_sf"/>
</dbReference>
<evidence type="ECO:0000256" key="4">
    <source>
        <dbReference type="ARBA" id="ARBA00022825"/>
    </source>
</evidence>
<comment type="similarity">
    <text evidence="1 5">Belongs to the peptidase S41A family.</text>
</comment>
<dbReference type="Gene3D" id="2.30.42.10">
    <property type="match status" value="1"/>
</dbReference>
<evidence type="ECO:0000256" key="5">
    <source>
        <dbReference type="RuleBase" id="RU004404"/>
    </source>
</evidence>
<evidence type="ECO:0000313" key="8">
    <source>
        <dbReference type="Proteomes" id="UP001597511"/>
    </source>
</evidence>
<dbReference type="CDD" id="cd07560">
    <property type="entry name" value="Peptidase_S41_CPP"/>
    <property type="match status" value="1"/>
</dbReference>
<evidence type="ECO:0000256" key="3">
    <source>
        <dbReference type="ARBA" id="ARBA00022801"/>
    </source>
</evidence>
<dbReference type="Pfam" id="PF13180">
    <property type="entry name" value="PDZ_2"/>
    <property type="match status" value="1"/>
</dbReference>
<comment type="caution">
    <text evidence="7">The sequence shown here is derived from an EMBL/GenBank/DDBJ whole genome shotgun (WGS) entry which is preliminary data.</text>
</comment>
<feature type="domain" description="PDZ" evidence="6">
    <location>
        <begin position="66"/>
        <end position="144"/>
    </location>
</feature>
<dbReference type="SMART" id="SM00245">
    <property type="entry name" value="TSPc"/>
    <property type="match status" value="1"/>
</dbReference>
<dbReference type="Gene3D" id="3.30.750.44">
    <property type="match status" value="1"/>
</dbReference>
<dbReference type="Gene3D" id="3.90.226.10">
    <property type="entry name" value="2-enoyl-CoA Hydratase, Chain A, domain 1"/>
    <property type="match status" value="1"/>
</dbReference>
<dbReference type="InterPro" id="IPR029045">
    <property type="entry name" value="ClpP/crotonase-like_dom_sf"/>
</dbReference>
<gene>
    <name evidence="7" type="ORF">ACFS6H_15390</name>
</gene>
<name>A0ABW6A6W8_9BACT</name>
<dbReference type="Pfam" id="PF03572">
    <property type="entry name" value="Peptidase_S41"/>
    <property type="match status" value="1"/>
</dbReference>
<dbReference type="RefSeq" id="WP_386100773.1">
    <property type="nucleotide sequence ID" value="NZ_JBHUOZ010000003.1"/>
</dbReference>
<evidence type="ECO:0000256" key="1">
    <source>
        <dbReference type="ARBA" id="ARBA00009179"/>
    </source>
</evidence>
<keyword evidence="8" id="KW-1185">Reference proteome</keyword>
<dbReference type="InterPro" id="IPR004447">
    <property type="entry name" value="Peptidase_S41A"/>
</dbReference>
<dbReference type="InterPro" id="IPR001478">
    <property type="entry name" value="PDZ"/>
</dbReference>
<evidence type="ECO:0000313" key="7">
    <source>
        <dbReference type="EMBL" id="MFD2921109.1"/>
    </source>
</evidence>
<dbReference type="EMBL" id="JBHUOZ010000003">
    <property type="protein sequence ID" value="MFD2921109.1"/>
    <property type="molecule type" value="Genomic_DNA"/>
</dbReference>
<dbReference type="SUPFAM" id="SSF52096">
    <property type="entry name" value="ClpP/crotonase"/>
    <property type="match status" value="1"/>
</dbReference>
<dbReference type="PROSITE" id="PS50106">
    <property type="entry name" value="PDZ"/>
    <property type="match status" value="1"/>
</dbReference>